<evidence type="ECO:0000313" key="10">
    <source>
        <dbReference type="Proteomes" id="UP001152320"/>
    </source>
</evidence>
<keyword evidence="7" id="KW-0175">Coiled coil</keyword>
<dbReference type="Pfam" id="PF05557">
    <property type="entry name" value="MAD"/>
    <property type="match status" value="2"/>
</dbReference>
<dbReference type="GO" id="GO:0051301">
    <property type="term" value="P:cell division"/>
    <property type="evidence" value="ECO:0007669"/>
    <property type="project" value="UniProtKB-KW"/>
</dbReference>
<name>A0A9Q1C3D4_HOLLE</name>
<comment type="caution">
    <text evidence="9">The sequence shown here is derived from an EMBL/GenBank/DDBJ whole genome shotgun (WGS) entry which is preliminary data.</text>
</comment>
<accession>A0A9Q1C3D4</accession>
<reference evidence="9" key="1">
    <citation type="submission" date="2021-10" db="EMBL/GenBank/DDBJ databases">
        <title>Tropical sea cucumber genome reveals ecological adaptation and Cuvierian tubules defense mechanism.</title>
        <authorList>
            <person name="Chen T."/>
        </authorList>
    </citation>
    <scope>NUCLEOTIDE SEQUENCE</scope>
    <source>
        <strain evidence="9">Nanhai2018</strain>
        <tissue evidence="9">Muscle</tissue>
    </source>
</reference>
<dbReference type="SUPFAM" id="SSF75704">
    <property type="entry name" value="Mitotic arrest deficient-like 1, Mad1"/>
    <property type="match status" value="1"/>
</dbReference>
<dbReference type="Gene3D" id="3.30.457.60">
    <property type="match status" value="1"/>
</dbReference>
<dbReference type="GO" id="GO:0072686">
    <property type="term" value="C:mitotic spindle"/>
    <property type="evidence" value="ECO:0007669"/>
    <property type="project" value="TreeGrafter"/>
</dbReference>
<evidence type="ECO:0000256" key="1">
    <source>
        <dbReference type="ARBA" id="ARBA00004123"/>
    </source>
</evidence>
<dbReference type="Proteomes" id="UP001152320">
    <property type="component" value="Chromosome 8"/>
</dbReference>
<evidence type="ECO:0000256" key="6">
    <source>
        <dbReference type="ARBA" id="ARBA00023306"/>
    </source>
</evidence>
<dbReference type="Gene3D" id="1.20.5.170">
    <property type="match status" value="1"/>
</dbReference>
<sequence>MVRWHNLPIISWEKNCACRTNGVYEYSLYHAPNGTFFTEEILENSSVSYEYFKMDIPEENTVVLNMMGEFNNFLLNKFEKSKQEQSERMQLGERLSDKSRIARLESELEGLKRSSKRARVETEKEQSKESEEKKQLEKQVEDLRSKIALLVKRDEKISEELSLAKSSKDTLRKQYDDQIRDLKDKKLKVETALQDLQLSTRSHISKLKNEISRKDSEQSMLKTTLEQTKTQLHQQMRKAVEAGANRRTLEEYKAELYQIKQTNKELLLQIEENKDAVSLAKAVGNDVTRLPQLEEENKRLTKENEYLRATNENNYLLKEKVVGLEAKLSRTENRLTEMARLQVLNEELEEKNARSEAMISKLTKDGSNHDSNLDELKKKIKDLEEKNQEQNEIIQMYKDQKNMKGDFDPTKTKVLSFAFNPAAELKKKKEEEERKLQEEVEMLRERVRILEEMGNDANTQEIKVQLERRNSKEVDDLKKELQASELRTQRLKEVFKRKIHDLREACYRLTGYLINNPSDNQYNLISMYAEQQSDMLLFRSTPEGEMQLLENDFSSSLPDFIEAYLKQQDSIPAFLSSITLDLFSKQTTMIMGESQM</sequence>
<dbReference type="GO" id="GO:0007094">
    <property type="term" value="P:mitotic spindle assembly checkpoint signaling"/>
    <property type="evidence" value="ECO:0007669"/>
    <property type="project" value="InterPro"/>
</dbReference>
<dbReference type="InterPro" id="IPR008672">
    <property type="entry name" value="Mad1"/>
</dbReference>
<dbReference type="AlphaFoldDB" id="A0A9Q1C3D4"/>
<keyword evidence="4" id="KW-0498">Mitosis</keyword>
<dbReference type="EMBL" id="JAIZAY010000008">
    <property type="protein sequence ID" value="KAJ8037445.1"/>
    <property type="molecule type" value="Genomic_DNA"/>
</dbReference>
<keyword evidence="3" id="KW-0132">Cell division</keyword>
<dbReference type="PANTHER" id="PTHR23168">
    <property type="entry name" value="MITOTIC SPINDLE ASSEMBLY CHECKPOINT PROTEIN MAD1 MITOTIC ARREST DEFICIENT-LIKE PROTEIN 1"/>
    <property type="match status" value="1"/>
</dbReference>
<dbReference type="GO" id="GO:0051315">
    <property type="term" value="P:attachment of mitotic spindle microtubules to kinetochore"/>
    <property type="evidence" value="ECO:0007669"/>
    <property type="project" value="TreeGrafter"/>
</dbReference>
<dbReference type="FunFam" id="3.30.457.60:FF:000002">
    <property type="entry name" value="Mitotic spindle assembly checkpoint protein MAD1"/>
    <property type="match status" value="1"/>
</dbReference>
<keyword evidence="6" id="KW-0131">Cell cycle</keyword>
<dbReference type="PANTHER" id="PTHR23168:SF0">
    <property type="entry name" value="MITOTIC SPINDLE ASSEMBLY CHECKPOINT PROTEIN MAD1"/>
    <property type="match status" value="1"/>
</dbReference>
<organism evidence="9 10">
    <name type="scientific">Holothuria leucospilota</name>
    <name type="common">Black long sea cucumber</name>
    <name type="synonym">Mertensiothuria leucospilota</name>
    <dbReference type="NCBI Taxonomy" id="206669"/>
    <lineage>
        <taxon>Eukaryota</taxon>
        <taxon>Metazoa</taxon>
        <taxon>Echinodermata</taxon>
        <taxon>Eleutherozoa</taxon>
        <taxon>Echinozoa</taxon>
        <taxon>Holothuroidea</taxon>
        <taxon>Aspidochirotacea</taxon>
        <taxon>Aspidochirotida</taxon>
        <taxon>Holothuriidae</taxon>
        <taxon>Holothuria</taxon>
    </lineage>
</organism>
<evidence type="ECO:0000256" key="4">
    <source>
        <dbReference type="ARBA" id="ARBA00022776"/>
    </source>
</evidence>
<gene>
    <name evidence="9" type="ORF">HOLleu_18259</name>
</gene>
<dbReference type="OrthoDB" id="331602at2759"/>
<evidence type="ECO:0000256" key="2">
    <source>
        <dbReference type="ARBA" id="ARBA00008029"/>
    </source>
</evidence>
<keyword evidence="5" id="KW-0539">Nucleus</keyword>
<feature type="region of interest" description="Disordered" evidence="8">
    <location>
        <begin position="115"/>
        <end position="137"/>
    </location>
</feature>
<evidence type="ECO:0000313" key="9">
    <source>
        <dbReference type="EMBL" id="KAJ8037445.1"/>
    </source>
</evidence>
<feature type="coiled-coil region" evidence="7">
    <location>
        <begin position="249"/>
        <end position="494"/>
    </location>
</feature>
<evidence type="ECO:0000256" key="7">
    <source>
        <dbReference type="SAM" id="Coils"/>
    </source>
</evidence>
<dbReference type="GO" id="GO:0000776">
    <property type="term" value="C:kinetochore"/>
    <property type="evidence" value="ECO:0007669"/>
    <property type="project" value="TreeGrafter"/>
</dbReference>
<comment type="similarity">
    <text evidence="2">Belongs to the MAD1 family.</text>
</comment>
<comment type="subcellular location">
    <subcellularLocation>
        <location evidence="1">Nucleus</location>
    </subcellularLocation>
</comment>
<dbReference type="GO" id="GO:0005635">
    <property type="term" value="C:nuclear envelope"/>
    <property type="evidence" value="ECO:0007669"/>
    <property type="project" value="TreeGrafter"/>
</dbReference>
<protein>
    <submittedName>
        <fullName evidence="9">Mitotic spindle assembly checkpoint protein MAD1</fullName>
    </submittedName>
</protein>
<evidence type="ECO:0000256" key="3">
    <source>
        <dbReference type="ARBA" id="ARBA00022618"/>
    </source>
</evidence>
<evidence type="ECO:0000256" key="5">
    <source>
        <dbReference type="ARBA" id="ARBA00023242"/>
    </source>
</evidence>
<proteinExistence type="inferred from homology"/>
<dbReference type="Gene3D" id="6.10.250.90">
    <property type="match status" value="1"/>
</dbReference>
<keyword evidence="10" id="KW-1185">Reference proteome</keyword>
<evidence type="ECO:0000256" key="8">
    <source>
        <dbReference type="SAM" id="MobiDB-lite"/>
    </source>
</evidence>